<comment type="caution">
    <text evidence="2">The sequence shown here is derived from an EMBL/GenBank/DDBJ whole genome shotgun (WGS) entry which is preliminary data.</text>
</comment>
<evidence type="ECO:0000313" key="3">
    <source>
        <dbReference type="Proteomes" id="UP001152747"/>
    </source>
</evidence>
<evidence type="ECO:0000256" key="1">
    <source>
        <dbReference type="SAM" id="Phobius"/>
    </source>
</evidence>
<dbReference type="AlphaFoldDB" id="A0A9P1IT68"/>
<proteinExistence type="predicted"/>
<organism evidence="2 3">
    <name type="scientific">Caenorhabditis angaria</name>
    <dbReference type="NCBI Taxonomy" id="860376"/>
    <lineage>
        <taxon>Eukaryota</taxon>
        <taxon>Metazoa</taxon>
        <taxon>Ecdysozoa</taxon>
        <taxon>Nematoda</taxon>
        <taxon>Chromadorea</taxon>
        <taxon>Rhabditida</taxon>
        <taxon>Rhabditina</taxon>
        <taxon>Rhabditomorpha</taxon>
        <taxon>Rhabditoidea</taxon>
        <taxon>Rhabditidae</taxon>
        <taxon>Peloderinae</taxon>
        <taxon>Caenorhabditis</taxon>
    </lineage>
</organism>
<dbReference type="EMBL" id="CANHGI010000005">
    <property type="protein sequence ID" value="CAI5450810.1"/>
    <property type="molecule type" value="Genomic_DNA"/>
</dbReference>
<protein>
    <submittedName>
        <fullName evidence="2">Uncharacterized protein</fullName>
    </submittedName>
</protein>
<evidence type="ECO:0000313" key="2">
    <source>
        <dbReference type="EMBL" id="CAI5450810.1"/>
    </source>
</evidence>
<gene>
    <name evidence="2" type="ORF">CAMP_LOCUS13447</name>
</gene>
<accession>A0A9P1IT68</accession>
<keyword evidence="1" id="KW-0812">Transmembrane</keyword>
<keyword evidence="3" id="KW-1185">Reference proteome</keyword>
<sequence length="99" mass="11500">MSLTRFAVRVLIIQAILMVYYMLLSFNGTYAKIDCRAEKMDCFPKPAPGIKSICELTCSSQVPAETQLSLHAYRFFFFWALTHIVEFLFKQINANFELF</sequence>
<dbReference type="Proteomes" id="UP001152747">
    <property type="component" value="Unassembled WGS sequence"/>
</dbReference>
<reference evidence="2" key="1">
    <citation type="submission" date="2022-11" db="EMBL/GenBank/DDBJ databases">
        <authorList>
            <person name="Kikuchi T."/>
        </authorList>
    </citation>
    <scope>NUCLEOTIDE SEQUENCE</scope>
    <source>
        <strain evidence="2">PS1010</strain>
    </source>
</reference>
<keyword evidence="1" id="KW-1133">Transmembrane helix</keyword>
<keyword evidence="1" id="KW-0472">Membrane</keyword>
<feature type="transmembrane region" description="Helical" evidence="1">
    <location>
        <begin position="6"/>
        <end position="24"/>
    </location>
</feature>
<name>A0A9P1IT68_9PELO</name>